<dbReference type="Proteomes" id="UP000013167">
    <property type="component" value="Unassembled WGS sequence"/>
</dbReference>
<gene>
    <name evidence="1" type="ORF">BN10_140048</name>
</gene>
<evidence type="ECO:0000313" key="2">
    <source>
        <dbReference type="Proteomes" id="UP000013167"/>
    </source>
</evidence>
<dbReference type="AlphaFoldDB" id="N0E0I6"/>
<name>N0E0I6_9MICO</name>
<proteinExistence type="predicted"/>
<organism evidence="1 2">
    <name type="scientific">Phycicoccus elongatus Lp2</name>
    <dbReference type="NCBI Taxonomy" id="1193181"/>
    <lineage>
        <taxon>Bacteria</taxon>
        <taxon>Bacillati</taxon>
        <taxon>Actinomycetota</taxon>
        <taxon>Actinomycetes</taxon>
        <taxon>Micrococcales</taxon>
        <taxon>Intrasporangiaceae</taxon>
        <taxon>Phycicoccus</taxon>
    </lineage>
</organism>
<evidence type="ECO:0000313" key="1">
    <source>
        <dbReference type="EMBL" id="CCH69236.1"/>
    </source>
</evidence>
<comment type="caution">
    <text evidence="1">The sequence shown here is derived from an EMBL/GenBank/DDBJ whole genome shotgun (WGS) entry which is preliminary data.</text>
</comment>
<dbReference type="EMBL" id="CAIZ01000046">
    <property type="protein sequence ID" value="CCH69236.1"/>
    <property type="molecule type" value="Genomic_DNA"/>
</dbReference>
<accession>N0E0I6</accession>
<reference evidence="1 2" key="1">
    <citation type="journal article" date="2013" name="ISME J.">
        <title>A metabolic model for members of the genus Tetrasphaera involved in enhanced biological phosphorus removal.</title>
        <authorList>
            <person name="Kristiansen R."/>
            <person name="Nguyen H.T.T."/>
            <person name="Saunders A.M."/>
            <person name="Nielsen J.L."/>
            <person name="Wimmer R."/>
            <person name="Le V.Q."/>
            <person name="McIlroy S.J."/>
            <person name="Petrovski S."/>
            <person name="Seviour R.J."/>
            <person name="Calteau A."/>
            <person name="Nielsen K.L."/>
            <person name="Nielsen P.H."/>
        </authorList>
    </citation>
    <scope>NUCLEOTIDE SEQUENCE [LARGE SCALE GENOMIC DNA]</scope>
    <source>
        <strain evidence="1 2">Lp2</strain>
    </source>
</reference>
<sequence length="54" mass="5960">MQLRLHDVVLGTLHNSARRLGPCKIAFEQPGSVYVLYALYARQKSAFLAANSPS</sequence>
<dbReference type="HOGENOM" id="CLU_3048907_0_0_11"/>
<protein>
    <submittedName>
        <fullName evidence="1">Uncharacterized protein</fullName>
    </submittedName>
</protein>
<keyword evidence="2" id="KW-1185">Reference proteome</keyword>